<protein>
    <submittedName>
        <fullName evidence="2">Conserved domain protein</fullName>
    </submittedName>
</protein>
<gene>
    <name evidence="2" type="ORF">BAL341_1980</name>
</gene>
<evidence type="ECO:0000313" key="2">
    <source>
        <dbReference type="EMBL" id="VHO04571.1"/>
    </source>
</evidence>
<accession>A0A486XS55</accession>
<evidence type="ECO:0000256" key="1">
    <source>
        <dbReference type="SAM" id="MobiDB-lite"/>
    </source>
</evidence>
<name>A0A486XS55_9GAMM</name>
<reference evidence="2" key="1">
    <citation type="submission" date="2019-04" db="EMBL/GenBank/DDBJ databases">
        <authorList>
            <person name="Brambilla D."/>
        </authorList>
    </citation>
    <scope>NUCLEOTIDE SEQUENCE</scope>
    <source>
        <strain evidence="2">BAL1</strain>
    </source>
</reference>
<dbReference type="AlphaFoldDB" id="A0A486XS55"/>
<sequence length="357" mass="39121">MDITSASQQFAVAEQQHLAYRRKQQLVSNNRPENRPLQRSPASAGIKAAVPVTPPVVATPPQPAAVAAAQDDSNQNSDDDQIFNAYQTVGMVKRILAQLSAHTGDWLDKPLVSEFSAEDIDTFSYSAAVTQQSVWLSATSTQPDAAAMRSITEQWEFGYQALQASFSGQLQLDDGSNISFAFDFSMAVTWARYSYIEQPLQDPLVVSLNGSPVQLTDDSSLFDLNSNGNKVNLPQLAAQQYYLAADRNNDKLINNGAELFGPQSGQGFAELAKFDDNGNGFIDPSDDIWQYLYLWRPKQQLLSMDEAKLGAFSLTSVATPMPLLDKQQQKSGEVQRSGLAFTDDAKPVLVQQIDLVV</sequence>
<dbReference type="PANTHER" id="PTHR39431">
    <property type="entry name" value="FRPA/C-RELATED PROTEIN"/>
    <property type="match status" value="1"/>
</dbReference>
<organism evidence="2">
    <name type="scientific">Rheinheimera sp. BAL341</name>
    <dbReference type="NCBI Taxonomy" id="1708203"/>
    <lineage>
        <taxon>Bacteria</taxon>
        <taxon>Pseudomonadati</taxon>
        <taxon>Pseudomonadota</taxon>
        <taxon>Gammaproteobacteria</taxon>
        <taxon>Chromatiales</taxon>
        <taxon>Chromatiaceae</taxon>
        <taxon>Rheinheimera</taxon>
    </lineage>
</organism>
<proteinExistence type="predicted"/>
<feature type="region of interest" description="Disordered" evidence="1">
    <location>
        <begin position="23"/>
        <end position="44"/>
    </location>
</feature>
<dbReference type="EMBL" id="CAAJGR010000107">
    <property type="protein sequence ID" value="VHO04571.1"/>
    <property type="molecule type" value="Genomic_DNA"/>
</dbReference>
<dbReference type="PANTHER" id="PTHR39431:SF1">
    <property type="entry name" value="FRPA_C-RELATED PROTEIN"/>
    <property type="match status" value="1"/>
</dbReference>